<evidence type="ECO:0000256" key="10">
    <source>
        <dbReference type="ARBA" id="ARBA00023180"/>
    </source>
</evidence>
<feature type="domain" description="TIR" evidence="12">
    <location>
        <begin position="776"/>
        <end position="912"/>
    </location>
</feature>
<dbReference type="SUPFAM" id="SSF52200">
    <property type="entry name" value="Toll/Interleukin receptor TIR domain"/>
    <property type="match status" value="1"/>
</dbReference>
<evidence type="ECO:0000256" key="8">
    <source>
        <dbReference type="ARBA" id="ARBA00023136"/>
    </source>
</evidence>
<evidence type="ECO:0000256" key="6">
    <source>
        <dbReference type="ARBA" id="ARBA00022737"/>
    </source>
</evidence>
<dbReference type="GO" id="GO:0005886">
    <property type="term" value="C:plasma membrane"/>
    <property type="evidence" value="ECO:0007669"/>
    <property type="project" value="TreeGrafter"/>
</dbReference>
<dbReference type="EMBL" id="BPLQ01002756">
    <property type="protein sequence ID" value="GIX95510.1"/>
    <property type="molecule type" value="Genomic_DNA"/>
</dbReference>
<dbReference type="PROSITE" id="PS51450">
    <property type="entry name" value="LRR"/>
    <property type="match status" value="2"/>
</dbReference>
<keyword evidence="10" id="KW-0325">Glycoprotein</keyword>
<evidence type="ECO:0000256" key="1">
    <source>
        <dbReference type="ARBA" id="ARBA00004479"/>
    </source>
</evidence>
<evidence type="ECO:0000256" key="7">
    <source>
        <dbReference type="ARBA" id="ARBA00022989"/>
    </source>
</evidence>
<feature type="signal peptide" evidence="11">
    <location>
        <begin position="1"/>
        <end position="18"/>
    </location>
</feature>
<reference evidence="13 14" key="1">
    <citation type="submission" date="2021-06" db="EMBL/GenBank/DDBJ databases">
        <title>Caerostris darwini draft genome.</title>
        <authorList>
            <person name="Kono N."/>
            <person name="Arakawa K."/>
        </authorList>
    </citation>
    <scope>NUCLEOTIDE SEQUENCE [LARGE SCALE GENOMIC DNA]</scope>
</reference>
<dbReference type="SUPFAM" id="SSF52058">
    <property type="entry name" value="L domain-like"/>
    <property type="match status" value="3"/>
</dbReference>
<comment type="subcellular location">
    <subcellularLocation>
        <location evidence="1">Membrane</location>
        <topology evidence="1">Single-pass type I membrane protein</topology>
    </subcellularLocation>
</comment>
<keyword evidence="14" id="KW-1185">Reference proteome</keyword>
<dbReference type="InterPro" id="IPR000157">
    <property type="entry name" value="TIR_dom"/>
</dbReference>
<dbReference type="InterPro" id="IPR001611">
    <property type="entry name" value="Leu-rich_rpt"/>
</dbReference>
<name>A0AAV4PHP3_9ARAC</name>
<comment type="caution">
    <text evidence="13">The sequence shown here is derived from an EMBL/GenBank/DDBJ whole genome shotgun (WGS) entry which is preliminary data.</text>
</comment>
<dbReference type="GO" id="GO:0007165">
    <property type="term" value="P:signal transduction"/>
    <property type="evidence" value="ECO:0007669"/>
    <property type="project" value="InterPro"/>
</dbReference>
<keyword evidence="5 11" id="KW-0732">Signal</keyword>
<comment type="similarity">
    <text evidence="2">Belongs to the Toll-like receptor family.</text>
</comment>
<dbReference type="InterPro" id="IPR003591">
    <property type="entry name" value="Leu-rich_rpt_typical-subtyp"/>
</dbReference>
<dbReference type="Gene3D" id="3.80.10.10">
    <property type="entry name" value="Ribonuclease Inhibitor"/>
    <property type="match status" value="5"/>
</dbReference>
<dbReference type="InterPro" id="IPR000483">
    <property type="entry name" value="Cys-rich_flank_reg_C"/>
</dbReference>
<keyword evidence="4" id="KW-0812">Transmembrane</keyword>
<evidence type="ECO:0000256" key="11">
    <source>
        <dbReference type="SAM" id="SignalP"/>
    </source>
</evidence>
<proteinExistence type="inferred from homology"/>
<protein>
    <submittedName>
        <fullName evidence="13">Protein toll</fullName>
    </submittedName>
</protein>
<dbReference type="InterPro" id="IPR032675">
    <property type="entry name" value="LRR_dom_sf"/>
</dbReference>
<dbReference type="Proteomes" id="UP001054837">
    <property type="component" value="Unassembled WGS sequence"/>
</dbReference>
<dbReference type="PROSITE" id="PS50104">
    <property type="entry name" value="TIR"/>
    <property type="match status" value="1"/>
</dbReference>
<feature type="chain" id="PRO_5043797632" evidence="11">
    <location>
        <begin position="19"/>
        <end position="915"/>
    </location>
</feature>
<accession>A0AAV4PHP3</accession>
<dbReference type="InterPro" id="IPR035897">
    <property type="entry name" value="Toll_tir_struct_dom_sf"/>
</dbReference>
<evidence type="ECO:0000256" key="2">
    <source>
        <dbReference type="ARBA" id="ARBA00009634"/>
    </source>
</evidence>
<organism evidence="13 14">
    <name type="scientific">Caerostris darwini</name>
    <dbReference type="NCBI Taxonomy" id="1538125"/>
    <lineage>
        <taxon>Eukaryota</taxon>
        <taxon>Metazoa</taxon>
        <taxon>Ecdysozoa</taxon>
        <taxon>Arthropoda</taxon>
        <taxon>Chelicerata</taxon>
        <taxon>Arachnida</taxon>
        <taxon>Araneae</taxon>
        <taxon>Araneomorphae</taxon>
        <taxon>Entelegynae</taxon>
        <taxon>Araneoidea</taxon>
        <taxon>Araneidae</taxon>
        <taxon>Caerostris</taxon>
    </lineage>
</organism>
<dbReference type="SMART" id="SM00082">
    <property type="entry name" value="LRRCT"/>
    <property type="match status" value="2"/>
</dbReference>
<keyword evidence="8" id="KW-0472">Membrane</keyword>
<dbReference type="PANTHER" id="PTHR24365">
    <property type="entry name" value="TOLL-LIKE RECEPTOR"/>
    <property type="match status" value="1"/>
</dbReference>
<keyword evidence="7" id="KW-1133">Transmembrane helix</keyword>
<gene>
    <name evidence="13" type="primary">Tl</name>
    <name evidence="13" type="ORF">CDAR_169701</name>
</gene>
<dbReference type="GO" id="GO:0038023">
    <property type="term" value="F:signaling receptor activity"/>
    <property type="evidence" value="ECO:0007669"/>
    <property type="project" value="TreeGrafter"/>
</dbReference>
<dbReference type="Pfam" id="PF13855">
    <property type="entry name" value="LRR_8"/>
    <property type="match status" value="3"/>
</dbReference>
<evidence type="ECO:0000256" key="3">
    <source>
        <dbReference type="ARBA" id="ARBA00022614"/>
    </source>
</evidence>
<dbReference type="SMART" id="SM00369">
    <property type="entry name" value="LRR_TYP"/>
    <property type="match status" value="8"/>
</dbReference>
<evidence type="ECO:0000259" key="12">
    <source>
        <dbReference type="PROSITE" id="PS50104"/>
    </source>
</evidence>
<evidence type="ECO:0000256" key="9">
    <source>
        <dbReference type="ARBA" id="ARBA00023170"/>
    </source>
</evidence>
<evidence type="ECO:0000256" key="5">
    <source>
        <dbReference type="ARBA" id="ARBA00022729"/>
    </source>
</evidence>
<keyword evidence="9" id="KW-0675">Receptor</keyword>
<dbReference type="Gene3D" id="3.40.50.10140">
    <property type="entry name" value="Toll/interleukin-1 receptor homology (TIR) domain"/>
    <property type="match status" value="1"/>
</dbReference>
<dbReference type="AlphaFoldDB" id="A0AAV4PHP3"/>
<keyword evidence="3" id="KW-0433">Leucine-rich repeat</keyword>
<evidence type="ECO:0000313" key="13">
    <source>
        <dbReference type="EMBL" id="GIX95510.1"/>
    </source>
</evidence>
<dbReference type="PANTHER" id="PTHR24365:SF541">
    <property type="entry name" value="PROTEIN TOLL-RELATED"/>
    <property type="match status" value="1"/>
</dbReference>
<keyword evidence="6" id="KW-0677">Repeat</keyword>
<dbReference type="SMART" id="SM00255">
    <property type="entry name" value="TIR"/>
    <property type="match status" value="1"/>
</dbReference>
<evidence type="ECO:0000256" key="4">
    <source>
        <dbReference type="ARBA" id="ARBA00022692"/>
    </source>
</evidence>
<evidence type="ECO:0000313" key="14">
    <source>
        <dbReference type="Proteomes" id="UP001054837"/>
    </source>
</evidence>
<dbReference type="Pfam" id="PF01582">
    <property type="entry name" value="TIR"/>
    <property type="match status" value="1"/>
</dbReference>
<sequence length="915" mass="105065">MFLGFLAILSSYSVVSETNETATELRNASDFKKFNETLLRGKTFYILNLQKDSFLPRGFLRGLNVFGLVVDDPHFLGLEEEAFKGVVKLEHFLVFRSSATNVPDFRFIKDSLFKIVFVKSRLTSLEGPNLQDLPLLKFLSFFNNSIEYVAPDAFQGTEGVTYFDISYNRLMYLPPDLFKPWTKLDTVVLSHNQLLHVDQLFFRINPRVIFLGHNNLTDLDSVLHPGMYKVDQLDLSHNPIPRVTENSFNGKVNNTRYIKLDNCLIQEFNVRHYIGLRLLRLELNYNFIDKIINLYEANYTDDYIKEFNDNRHKSQVYVSSSDISVFYGLLVNLSMTGNRIAMLRSADFSQLVGLRYLHLRNNDIGQLDGNSFILLRNSLSYLDLSWNKINSLQGSVRFHSVLLYLNLADNRIEGFEDDEFEGVNMLEILNLHGNRLTTLGSSLQKLVNLETLRVDSNRLRTLGKGQIPANLRELYLADNPFRCDCQMLLFLNYLNSTDNLIFDTPVCTPLSATTPIGPPSNCPLGCRCFCTHDAQRHFMSVDCSSLGLTRLPALFSAATGNNYTSIMLSYLMKYKIRYEGSLTMWVNLEIQDDTAGLDVTNNSLQSMEEARLPEGMVHLFLANNQFRVPPTGLLNSQENLSRVTLSGNPWNCDCGTINFKKWILSKPDVVQDASIIKCGQNAKESVVIAEKALWSLTDLDLCPEHIDLYVPLAVLVPLKVRQSVMIMNIAFLRCEGFLLMVAGGKIAWTRYQMHVKVWLYSHGVTWVKKKDIDKDKEFDAFISFSHKDQDLVIPELIEQIEARDPKVKLFIHYKHFLPGELIQLNILRAIYASKRTVLVLSKSFLESEWCMFEFRVAHIEALKNHLNRIIIIKMDDLPKDADLPEDIQVYLQSTTYLTWGDKYFWDTLLYTLPRS</sequence>